<keyword evidence="2" id="KW-0472">Membrane</keyword>
<evidence type="ECO:0000256" key="1">
    <source>
        <dbReference type="SAM" id="MobiDB-lite"/>
    </source>
</evidence>
<feature type="compositionally biased region" description="Low complexity" evidence="1">
    <location>
        <begin position="90"/>
        <end position="107"/>
    </location>
</feature>
<feature type="compositionally biased region" description="Low complexity" evidence="1">
    <location>
        <begin position="121"/>
        <end position="134"/>
    </location>
</feature>
<sequence>MAAGLDSGPLGKEAGRRGGGRGWRAILLALAAGWGAFLAYSAIFLTEDPPLRRAAAADREAATGLDFPAAGSAPLQAARRVAYGLDEPRAASTPPADPPTAAHASTARVTSAESPAQPGRTGALPEAAATAPPTERMAAERLDHIGVWGPNAAACGARHRRRGYYQATITPERAKAGRTVCTFHDGHRVGNAWVTAAECSDRGRRWSSQVRLLVEGDRLTWSSAKGTASYVRCGRRAG</sequence>
<reference evidence="3 4" key="1">
    <citation type="submission" date="2019-06" db="EMBL/GenBank/DDBJ databases">
        <authorList>
            <person name="Rodrigo-Torres L."/>
            <person name="Arahal R. D."/>
            <person name="Lucena T."/>
        </authorList>
    </citation>
    <scope>NUCLEOTIDE SEQUENCE [LARGE SCALE GENOMIC DNA]</scope>
    <source>
        <strain evidence="3 4">SB0023/3</strain>
    </source>
</reference>
<gene>
    <name evidence="3" type="ORF">MET9862_00844</name>
</gene>
<evidence type="ECO:0000313" key="4">
    <source>
        <dbReference type="Proteomes" id="UP000410984"/>
    </source>
</evidence>
<evidence type="ECO:0000313" key="3">
    <source>
        <dbReference type="EMBL" id="VUD70280.1"/>
    </source>
</evidence>
<dbReference type="EMBL" id="CABFPH010000007">
    <property type="protein sequence ID" value="VUD70280.1"/>
    <property type="molecule type" value="Genomic_DNA"/>
</dbReference>
<dbReference type="Proteomes" id="UP000410984">
    <property type="component" value="Unassembled WGS sequence"/>
</dbReference>
<keyword evidence="2" id="KW-0812">Transmembrane</keyword>
<protein>
    <recommendedName>
        <fullName evidence="5">Peptidase inhibitor family I36 protein</fullName>
    </recommendedName>
</protein>
<keyword evidence="2" id="KW-1133">Transmembrane helix</keyword>
<name>A0A509E811_9HYPH</name>
<organism evidence="3 4">
    <name type="scientific">Methylobacterium symbioticum</name>
    <dbReference type="NCBI Taxonomy" id="2584084"/>
    <lineage>
        <taxon>Bacteria</taxon>
        <taxon>Pseudomonadati</taxon>
        <taxon>Pseudomonadota</taxon>
        <taxon>Alphaproteobacteria</taxon>
        <taxon>Hyphomicrobiales</taxon>
        <taxon>Methylobacteriaceae</taxon>
        <taxon>Methylobacterium</taxon>
    </lineage>
</organism>
<dbReference type="AlphaFoldDB" id="A0A509E811"/>
<feature type="region of interest" description="Disordered" evidence="1">
    <location>
        <begin position="88"/>
        <end position="134"/>
    </location>
</feature>
<proteinExistence type="predicted"/>
<evidence type="ECO:0008006" key="5">
    <source>
        <dbReference type="Google" id="ProtNLM"/>
    </source>
</evidence>
<keyword evidence="4" id="KW-1185">Reference proteome</keyword>
<feature type="transmembrane region" description="Helical" evidence="2">
    <location>
        <begin position="25"/>
        <end position="45"/>
    </location>
</feature>
<accession>A0A509E811</accession>
<evidence type="ECO:0000256" key="2">
    <source>
        <dbReference type="SAM" id="Phobius"/>
    </source>
</evidence>